<keyword evidence="5 9" id="KW-0498">Mitosis</keyword>
<dbReference type="PANTHER" id="PTHR14281:SF0">
    <property type="entry name" value="KINETOCHORE PROTEIN SPC25"/>
    <property type="match status" value="1"/>
</dbReference>
<dbReference type="Gene3D" id="3.30.457.50">
    <property type="entry name" value="Chromosome segregation protein Spc25"/>
    <property type="match status" value="1"/>
</dbReference>
<evidence type="ECO:0000256" key="5">
    <source>
        <dbReference type="ARBA" id="ARBA00022776"/>
    </source>
</evidence>
<evidence type="ECO:0000256" key="3">
    <source>
        <dbReference type="ARBA" id="ARBA00022454"/>
    </source>
</evidence>
<keyword evidence="7 9" id="KW-0131">Cell cycle</keyword>
<evidence type="ECO:0000313" key="13">
    <source>
        <dbReference type="Proteomes" id="UP000886520"/>
    </source>
</evidence>
<dbReference type="GO" id="GO:0051301">
    <property type="term" value="P:cell division"/>
    <property type="evidence" value="ECO:0007669"/>
    <property type="project" value="UniProtKB-UniRule"/>
</dbReference>
<dbReference type="CDD" id="cd23784">
    <property type="entry name" value="RWD_Spc25"/>
    <property type="match status" value="1"/>
</dbReference>
<dbReference type="GO" id="GO:0007059">
    <property type="term" value="P:chromosome segregation"/>
    <property type="evidence" value="ECO:0007669"/>
    <property type="project" value="InterPro"/>
</dbReference>
<keyword evidence="9" id="KW-0539">Nucleus</keyword>
<comment type="subunit">
    <text evidence="9">Component of the NDC80 complex.</text>
</comment>
<evidence type="ECO:0000256" key="8">
    <source>
        <dbReference type="ARBA" id="ARBA00023328"/>
    </source>
</evidence>
<protein>
    <recommendedName>
        <fullName evidence="9">Kinetochore protein SPC25</fullName>
    </recommendedName>
</protein>
<feature type="domain" description="Chromosome segregation protein Spc25 C-terminal" evidence="11">
    <location>
        <begin position="146"/>
        <end position="215"/>
    </location>
</feature>
<evidence type="ECO:0000259" key="11">
    <source>
        <dbReference type="Pfam" id="PF08234"/>
    </source>
</evidence>
<keyword evidence="3 9" id="KW-0158">Chromosome</keyword>
<keyword evidence="9" id="KW-0995">Kinetochore</keyword>
<comment type="caution">
    <text evidence="12">The sequence shown here is derived from an EMBL/GenBank/DDBJ whole genome shotgun (WGS) entry which is preliminary data.</text>
</comment>
<dbReference type="AlphaFoldDB" id="A0A9D4V5F6"/>
<dbReference type="Proteomes" id="UP000886520">
    <property type="component" value="Chromosome 5"/>
</dbReference>
<keyword evidence="6 10" id="KW-0175">Coiled coil</keyword>
<dbReference type="GO" id="GO:0031262">
    <property type="term" value="C:Ndc80 complex"/>
    <property type="evidence" value="ECO:0007669"/>
    <property type="project" value="InterPro"/>
</dbReference>
<dbReference type="FunFam" id="3.30.457.50:FF:000001">
    <property type="entry name" value="Probable kinetochore protein spc25"/>
    <property type="match status" value="1"/>
</dbReference>
<keyword evidence="8 9" id="KW-0137">Centromere</keyword>
<comment type="subcellular location">
    <subcellularLocation>
        <location evidence="1">Chromosome</location>
        <location evidence="1">Centromere</location>
    </subcellularLocation>
    <subcellularLocation>
        <location evidence="9">Nucleus</location>
    </subcellularLocation>
    <subcellularLocation>
        <location evidence="9">Chromosome</location>
        <location evidence="9">Centromere</location>
        <location evidence="9">Kinetochore</location>
    </subcellularLocation>
</comment>
<comment type="similarity">
    <text evidence="2 9">Belongs to the SPC25 family.</text>
</comment>
<dbReference type="InterPro" id="IPR045143">
    <property type="entry name" value="Spc25"/>
</dbReference>
<dbReference type="OrthoDB" id="6353017at2759"/>
<organism evidence="12 13">
    <name type="scientific">Adiantum capillus-veneris</name>
    <name type="common">Maidenhair fern</name>
    <dbReference type="NCBI Taxonomy" id="13818"/>
    <lineage>
        <taxon>Eukaryota</taxon>
        <taxon>Viridiplantae</taxon>
        <taxon>Streptophyta</taxon>
        <taxon>Embryophyta</taxon>
        <taxon>Tracheophyta</taxon>
        <taxon>Polypodiopsida</taxon>
        <taxon>Polypodiidae</taxon>
        <taxon>Polypodiales</taxon>
        <taxon>Pteridineae</taxon>
        <taxon>Pteridaceae</taxon>
        <taxon>Vittarioideae</taxon>
        <taxon>Adiantum</taxon>
    </lineage>
</organism>
<dbReference type="PANTHER" id="PTHR14281">
    <property type="entry name" value="KINETOCHORE PROTEIN SPC25-RELATED"/>
    <property type="match status" value="1"/>
</dbReference>
<evidence type="ECO:0000256" key="6">
    <source>
        <dbReference type="ARBA" id="ARBA00023054"/>
    </source>
</evidence>
<feature type="coiled-coil region" evidence="10">
    <location>
        <begin position="39"/>
        <end position="66"/>
    </location>
</feature>
<evidence type="ECO:0000313" key="12">
    <source>
        <dbReference type="EMBL" id="KAI5079742.1"/>
    </source>
</evidence>
<accession>A0A9D4V5F6</accession>
<comment type="function">
    <text evidence="9">Acts as a component of the essential kinetochore-associated NDC80 complex, which is required for chromosome segregation and spindle checkpoint activity.</text>
</comment>
<evidence type="ECO:0000256" key="4">
    <source>
        <dbReference type="ARBA" id="ARBA00022618"/>
    </source>
</evidence>
<evidence type="ECO:0000256" key="7">
    <source>
        <dbReference type="ARBA" id="ARBA00023306"/>
    </source>
</evidence>
<dbReference type="Pfam" id="PF08234">
    <property type="entry name" value="Spindle_Spc25"/>
    <property type="match status" value="1"/>
</dbReference>
<proteinExistence type="inferred from homology"/>
<dbReference type="EMBL" id="JABFUD020000005">
    <property type="protein sequence ID" value="KAI5079742.1"/>
    <property type="molecule type" value="Genomic_DNA"/>
</dbReference>
<gene>
    <name evidence="12" type="ORF">GOP47_0005221</name>
</gene>
<evidence type="ECO:0000256" key="9">
    <source>
        <dbReference type="RuleBase" id="RU367150"/>
    </source>
</evidence>
<dbReference type="GO" id="GO:0005634">
    <property type="term" value="C:nucleus"/>
    <property type="evidence" value="ECO:0007669"/>
    <property type="project" value="UniProtKB-SubCell"/>
</dbReference>
<sequence length="220" mass="25537">MEPSKRLEQLELINRNNERGLDRVLACVEETRTLCHSINTDGRENVERLQEQLKAAEMQQKAQNDKQMECSALQESVTLLQSTIDDLQSGVAKLSEIQEHQSQLITAELEEKDCSLEEKRRKNNLILDGIGWYEENLGFAVRPTKNNGLWLTLTKIVRTDPDQEFSFCIRHDKERNIYTLLECIPSLAGSKDLVDELNRTNNFKKFVCNMRNLFRAEHRT</sequence>
<reference evidence="12 13" key="1">
    <citation type="submission" date="2021-01" db="EMBL/GenBank/DDBJ databases">
        <title>Adiantum capillus-veneris genome.</title>
        <authorList>
            <person name="Fang Y."/>
            <person name="Liao Q."/>
        </authorList>
    </citation>
    <scope>NUCLEOTIDE SEQUENCE [LARGE SCALE GENOMIC DNA]</scope>
    <source>
        <strain evidence="12">H3</strain>
        <tissue evidence="12">Leaf</tissue>
    </source>
</reference>
<evidence type="ECO:0000256" key="1">
    <source>
        <dbReference type="ARBA" id="ARBA00004584"/>
    </source>
</evidence>
<name>A0A9D4V5F6_ADICA</name>
<evidence type="ECO:0000256" key="2">
    <source>
        <dbReference type="ARBA" id="ARBA00006379"/>
    </source>
</evidence>
<evidence type="ECO:0000256" key="10">
    <source>
        <dbReference type="SAM" id="Coils"/>
    </source>
</evidence>
<keyword evidence="4 9" id="KW-0132">Cell division</keyword>
<keyword evidence="13" id="KW-1185">Reference proteome</keyword>
<dbReference type="InterPro" id="IPR013255">
    <property type="entry name" value="Spc25_C"/>
</dbReference>